<dbReference type="GO" id="GO:0005968">
    <property type="term" value="C:Rab-protein geranylgeranyltransferase complex"/>
    <property type="evidence" value="ECO:0007669"/>
    <property type="project" value="TreeGrafter"/>
</dbReference>
<evidence type="ECO:0000313" key="7">
    <source>
        <dbReference type="EMBL" id="EMG46909.1"/>
    </source>
</evidence>
<keyword evidence="2 6" id="KW-0637">Prenyltransferase</keyword>
<keyword evidence="3 6" id="KW-0808">Transferase</keyword>
<keyword evidence="8" id="KW-1185">Reference proteome</keyword>
<dbReference type="InterPro" id="IPR002088">
    <property type="entry name" value="Prenyl_trans_a"/>
</dbReference>
<evidence type="ECO:0000313" key="8">
    <source>
        <dbReference type="Proteomes" id="UP000011777"/>
    </source>
</evidence>
<comment type="caution">
    <text evidence="7">The sequence shown here is derived from an EMBL/GenBank/DDBJ whole genome shotgun (WGS) entry which is preliminary data.</text>
</comment>
<dbReference type="EMBL" id="AOGT01001834">
    <property type="protein sequence ID" value="EMG46909.1"/>
    <property type="molecule type" value="Genomic_DNA"/>
</dbReference>
<proteinExistence type="inferred from homology"/>
<comment type="catalytic activity">
    <reaction evidence="5 6">
        <text>geranylgeranyl diphosphate + L-cysteinyl-[protein] = S-geranylgeranyl-L-cysteinyl-[protein] + diphosphate</text>
        <dbReference type="Rhea" id="RHEA:21240"/>
        <dbReference type="Rhea" id="RHEA-COMP:10131"/>
        <dbReference type="Rhea" id="RHEA-COMP:11537"/>
        <dbReference type="ChEBI" id="CHEBI:29950"/>
        <dbReference type="ChEBI" id="CHEBI:33019"/>
        <dbReference type="ChEBI" id="CHEBI:57533"/>
        <dbReference type="ChEBI" id="CHEBI:86021"/>
        <dbReference type="EC" id="2.5.1.60"/>
    </reaction>
</comment>
<dbReference type="AlphaFoldDB" id="M3JWX1"/>
<sequence>MQHGVKRVSLSEEAKRSKLEKDQIKIKKYRDLTSEIFELRDKKTYNDEALLKTNEILLINPEFYTMWNYRREILNTYKPDLTVYEDILNQDLNFVLAQLKRFPKCYWIWNHRRWLLFELVSIGKVNWKYEFGIVSKLLELDQRNYHGWHYRRFVVSNMELECKDDLPKILKINLDEFNYTTQKIQKDFSNFSAWHNRAKLIPKIHDLIHKNQGLPSSSETDLFQNTKSILDNDLEMIKTGIYMSPEDTSVWYYLQWLLSDPFFKNGFESKEDYLEVLNQQLQVIDEVNEMEKEDTGKDNVGCLKNIVFIKSLIQQENNQDKLTDEIKEALKILTEIDPLRKNKYLQQLAGKVEIC</sequence>
<dbReference type="Pfam" id="PF01239">
    <property type="entry name" value="PPTA"/>
    <property type="match status" value="5"/>
</dbReference>
<dbReference type="EC" id="2.5.1.60" evidence="6"/>
<evidence type="ECO:0000256" key="1">
    <source>
        <dbReference type="ARBA" id="ARBA00006734"/>
    </source>
</evidence>
<dbReference type="GO" id="GO:0004663">
    <property type="term" value="F:Rab geranylgeranyltransferase activity"/>
    <property type="evidence" value="ECO:0007669"/>
    <property type="project" value="UniProtKB-UniRule"/>
</dbReference>
<evidence type="ECO:0000256" key="4">
    <source>
        <dbReference type="ARBA" id="ARBA00022737"/>
    </source>
</evidence>
<organism evidence="7 8">
    <name type="scientific">Candida maltosa (strain Xu316)</name>
    <name type="common">Yeast</name>
    <dbReference type="NCBI Taxonomy" id="1245528"/>
    <lineage>
        <taxon>Eukaryota</taxon>
        <taxon>Fungi</taxon>
        <taxon>Dikarya</taxon>
        <taxon>Ascomycota</taxon>
        <taxon>Saccharomycotina</taxon>
        <taxon>Pichiomycetes</taxon>
        <taxon>Debaryomycetaceae</taxon>
        <taxon>Candida/Lodderomyces clade</taxon>
        <taxon>Candida</taxon>
    </lineage>
</organism>
<comment type="function">
    <text evidence="6">Catalyzes the transfer of a geranyl-geranyl moiety from geranyl-geranyl pyrophosphate to cysteines occuring in specific C-terminal amino acid sequences.</text>
</comment>
<evidence type="ECO:0000256" key="6">
    <source>
        <dbReference type="RuleBase" id="RU367120"/>
    </source>
</evidence>
<keyword evidence="4" id="KW-0677">Repeat</keyword>
<evidence type="ECO:0000256" key="3">
    <source>
        <dbReference type="ARBA" id="ARBA00022679"/>
    </source>
</evidence>
<dbReference type="OMA" id="RKFPKCY"/>
<protein>
    <recommendedName>
        <fullName evidence="6">Geranylgeranyl transferase type-2 subunit alpha</fullName>
        <ecNumber evidence="6">2.5.1.60</ecNumber>
    </recommendedName>
    <alternativeName>
        <fullName evidence="6">Geranylgeranyl transferase type II subunit alpha</fullName>
    </alternativeName>
</protein>
<dbReference type="Gene3D" id="1.25.40.120">
    <property type="entry name" value="Protein prenylyltransferase"/>
    <property type="match status" value="1"/>
</dbReference>
<dbReference type="GO" id="GO:0097354">
    <property type="term" value="P:prenylation"/>
    <property type="evidence" value="ECO:0007669"/>
    <property type="project" value="UniProtKB-UniRule"/>
</dbReference>
<reference evidence="7 8" key="1">
    <citation type="submission" date="2013-02" db="EMBL/GenBank/DDBJ databases">
        <title>Genome sequence of Candida maltosa Xu316, a potential industrial strain for xylitol and ethanol production.</title>
        <authorList>
            <person name="Yu J."/>
            <person name="Wang Q."/>
            <person name="Geng X."/>
            <person name="Bao W."/>
            <person name="He P."/>
            <person name="Cai J."/>
        </authorList>
    </citation>
    <scope>NUCLEOTIDE SEQUENCE [LARGE SCALE GENOMIC DNA]</scope>
    <source>
        <strain evidence="8">Xu316</strain>
    </source>
</reference>
<comment type="similarity">
    <text evidence="1 6">Belongs to the protein prenyltransferase subunit alpha family.</text>
</comment>
<dbReference type="SUPFAM" id="SSF48439">
    <property type="entry name" value="Protein prenylyltransferase"/>
    <property type="match status" value="1"/>
</dbReference>
<dbReference type="PANTHER" id="PTHR11129">
    <property type="entry name" value="PROTEIN FARNESYLTRANSFERASE ALPHA SUBUNIT/RAB GERANYLGERANYL TRANSFERASE ALPHA SUBUNIT"/>
    <property type="match status" value="1"/>
</dbReference>
<dbReference type="PROSITE" id="PS51147">
    <property type="entry name" value="PFTA"/>
    <property type="match status" value="4"/>
</dbReference>
<dbReference type="eggNOG" id="KOG0529">
    <property type="taxonomic scope" value="Eukaryota"/>
</dbReference>
<evidence type="ECO:0000256" key="5">
    <source>
        <dbReference type="ARBA" id="ARBA00047658"/>
    </source>
</evidence>
<dbReference type="OrthoDB" id="1658at2759"/>
<name>M3JWX1_CANMX</name>
<evidence type="ECO:0000256" key="2">
    <source>
        <dbReference type="ARBA" id="ARBA00022602"/>
    </source>
</evidence>
<accession>M3JWX1</accession>
<dbReference type="Proteomes" id="UP000011777">
    <property type="component" value="Unassembled WGS sequence"/>
</dbReference>
<dbReference type="PANTHER" id="PTHR11129:SF2">
    <property type="entry name" value="GERANYLGERANYL TRANSFERASE TYPE-2 SUBUNIT ALPHA"/>
    <property type="match status" value="1"/>
</dbReference>
<gene>
    <name evidence="7" type="ORF">G210_2824</name>
</gene>
<dbReference type="HOGENOM" id="CLU_031996_0_1_1"/>
<dbReference type="STRING" id="1245528.M3JWX1"/>